<dbReference type="Proteomes" id="UP000240830">
    <property type="component" value="Unassembled WGS sequence"/>
</dbReference>
<feature type="region of interest" description="Disordered" evidence="8">
    <location>
        <begin position="1"/>
        <end position="97"/>
    </location>
</feature>
<evidence type="ECO:0000256" key="2">
    <source>
        <dbReference type="ARBA" id="ARBA00025783"/>
    </source>
</evidence>
<gene>
    <name evidence="9" type="ORF">PSACC_00899</name>
</gene>
<comment type="catalytic activity">
    <reaction evidence="5">
        <text>a 5'-end (N(2),N(7)-dimethyl 5'-triphosphoguanosine)-ribonucleoside in snRNA + S-adenosyl-L-methionine = a 5'-end (N(2),N(2),N(7)-trimethyl 5'-triphosphoguanosine)-ribonucleoside in snRNA + S-adenosyl-L-homocysteine + H(+)</text>
        <dbReference type="Rhea" id="RHEA:78479"/>
        <dbReference type="Rhea" id="RHEA-COMP:19087"/>
        <dbReference type="Rhea" id="RHEA-COMP:19089"/>
        <dbReference type="ChEBI" id="CHEBI:15378"/>
        <dbReference type="ChEBI" id="CHEBI:57856"/>
        <dbReference type="ChEBI" id="CHEBI:59789"/>
        <dbReference type="ChEBI" id="CHEBI:167623"/>
        <dbReference type="ChEBI" id="CHEBI:172880"/>
    </reaction>
    <physiologicalReaction direction="left-to-right" evidence="5">
        <dbReference type="Rhea" id="RHEA:78480"/>
    </physiologicalReaction>
</comment>
<evidence type="ECO:0000313" key="10">
    <source>
        <dbReference type="Proteomes" id="UP000240830"/>
    </source>
</evidence>
<protein>
    <recommendedName>
        <fullName evidence="1">Trimethylguanosine synthase</fullName>
    </recommendedName>
    <alternativeName>
        <fullName evidence="7">Cap-specific guanine-N(2) methyltransferase</fullName>
    </alternativeName>
</protein>
<dbReference type="Pfam" id="PF09445">
    <property type="entry name" value="Methyltransf_15"/>
    <property type="match status" value="1"/>
</dbReference>
<dbReference type="PANTHER" id="PTHR14741">
    <property type="entry name" value="S-ADENOSYLMETHIONINE-DEPENDENT METHYLTRANSFERASE RELATED"/>
    <property type="match status" value="1"/>
</dbReference>
<dbReference type="AlphaFoldDB" id="A0A2H9TNH3"/>
<keyword evidence="10" id="KW-1185">Reference proteome</keyword>
<dbReference type="STRING" id="1246581.A0A2H9TNH3"/>
<evidence type="ECO:0000256" key="8">
    <source>
        <dbReference type="SAM" id="MobiDB-lite"/>
    </source>
</evidence>
<comment type="catalytic activity">
    <reaction evidence="4">
        <text>a 5'-end (N(7)-methyl 5'-triphosphoguanosine)-ribonucleoside in snoRNA + S-adenosyl-L-methionine = a 5'-end (N(2),N(7)-dimethyl 5'-triphosphoguanosine)-ribonucleoside in snoRNA + S-adenosyl-L-homocysteine + H(+)</text>
        <dbReference type="Rhea" id="RHEA:78475"/>
        <dbReference type="Rhea" id="RHEA-COMP:19086"/>
        <dbReference type="Rhea" id="RHEA-COMP:19088"/>
        <dbReference type="ChEBI" id="CHEBI:15378"/>
        <dbReference type="ChEBI" id="CHEBI:57856"/>
        <dbReference type="ChEBI" id="CHEBI:59789"/>
        <dbReference type="ChEBI" id="CHEBI:156461"/>
        <dbReference type="ChEBI" id="CHEBI:172880"/>
    </reaction>
    <physiologicalReaction direction="left-to-right" evidence="4">
        <dbReference type="Rhea" id="RHEA:78476"/>
    </physiologicalReaction>
</comment>
<proteinExistence type="inferred from homology"/>
<comment type="catalytic activity">
    <reaction evidence="3">
        <text>a 5'-end (N(2),N(7)-dimethyl 5'-triphosphoguanosine)-ribonucleoside in snoRNA + S-adenosyl-L-methionine = a 5'-end (N(2),N(2),N(7)-trimethyl 5'-triphosphoguanosine)-ribonucleoside in snoRNA + S-adenosyl-L-homocysteine + H(+)</text>
        <dbReference type="Rhea" id="RHEA:78507"/>
        <dbReference type="Rhea" id="RHEA-COMP:19088"/>
        <dbReference type="Rhea" id="RHEA-COMP:19090"/>
        <dbReference type="ChEBI" id="CHEBI:15378"/>
        <dbReference type="ChEBI" id="CHEBI:57856"/>
        <dbReference type="ChEBI" id="CHEBI:59789"/>
        <dbReference type="ChEBI" id="CHEBI:167623"/>
        <dbReference type="ChEBI" id="CHEBI:172880"/>
    </reaction>
    <physiologicalReaction direction="left-to-right" evidence="3">
        <dbReference type="Rhea" id="RHEA:78508"/>
    </physiologicalReaction>
</comment>
<dbReference type="GO" id="GO:0005634">
    <property type="term" value="C:nucleus"/>
    <property type="evidence" value="ECO:0007669"/>
    <property type="project" value="TreeGrafter"/>
</dbReference>
<evidence type="ECO:0000256" key="3">
    <source>
        <dbReference type="ARBA" id="ARBA00047418"/>
    </source>
</evidence>
<dbReference type="PANTHER" id="PTHR14741:SF32">
    <property type="entry name" value="TRIMETHYLGUANOSINE SYNTHASE"/>
    <property type="match status" value="1"/>
</dbReference>
<reference evidence="9 10" key="1">
    <citation type="submission" date="2016-10" db="EMBL/GenBank/DDBJ databases">
        <title>The genome of Paramicrosporidium saccamoebae is the missing link in understanding Cryptomycota and Microsporidia evolution.</title>
        <authorList>
            <person name="Quandt C.A."/>
            <person name="Beaudet D."/>
            <person name="Corsaro D."/>
            <person name="Michel R."/>
            <person name="Corradi N."/>
            <person name="James T."/>
        </authorList>
    </citation>
    <scope>NUCLEOTIDE SEQUENCE [LARGE SCALE GENOMIC DNA]</scope>
    <source>
        <strain evidence="9 10">KSL3</strain>
    </source>
</reference>
<name>A0A2H9TNH3_9FUNG</name>
<dbReference type="EMBL" id="MTSL01000071">
    <property type="protein sequence ID" value="PJF19286.1"/>
    <property type="molecule type" value="Genomic_DNA"/>
</dbReference>
<evidence type="ECO:0000256" key="7">
    <source>
        <dbReference type="ARBA" id="ARBA00049790"/>
    </source>
</evidence>
<evidence type="ECO:0000256" key="5">
    <source>
        <dbReference type="ARBA" id="ARBA00048763"/>
    </source>
</evidence>
<organism evidence="9 10">
    <name type="scientific">Paramicrosporidium saccamoebae</name>
    <dbReference type="NCBI Taxonomy" id="1246581"/>
    <lineage>
        <taxon>Eukaryota</taxon>
        <taxon>Fungi</taxon>
        <taxon>Fungi incertae sedis</taxon>
        <taxon>Cryptomycota</taxon>
        <taxon>Cryptomycota incertae sedis</taxon>
        <taxon>Paramicrosporidium</taxon>
    </lineage>
</organism>
<comment type="catalytic activity">
    <reaction evidence="6">
        <text>a 5'-end (N(7)-methyl 5'-triphosphoguanosine)-ribonucleoside in snRNA + S-adenosyl-L-methionine = a 5'-end (N(2),N(7)-dimethyl 5'-triphosphoguanosine)-ribonucleoside in snRNA + S-adenosyl-L-homocysteine + H(+)</text>
        <dbReference type="Rhea" id="RHEA:78471"/>
        <dbReference type="Rhea" id="RHEA-COMP:19085"/>
        <dbReference type="Rhea" id="RHEA-COMP:19087"/>
        <dbReference type="ChEBI" id="CHEBI:15378"/>
        <dbReference type="ChEBI" id="CHEBI:57856"/>
        <dbReference type="ChEBI" id="CHEBI:59789"/>
        <dbReference type="ChEBI" id="CHEBI:156461"/>
        <dbReference type="ChEBI" id="CHEBI:172880"/>
    </reaction>
    <physiologicalReaction direction="left-to-right" evidence="6">
        <dbReference type="Rhea" id="RHEA:78472"/>
    </physiologicalReaction>
</comment>
<dbReference type="GO" id="GO:0071164">
    <property type="term" value="F:RNA cap trimethylguanosine synthase activity"/>
    <property type="evidence" value="ECO:0007669"/>
    <property type="project" value="TreeGrafter"/>
</dbReference>
<evidence type="ECO:0000313" key="9">
    <source>
        <dbReference type="EMBL" id="PJF19286.1"/>
    </source>
</evidence>
<evidence type="ECO:0000256" key="6">
    <source>
        <dbReference type="ARBA" id="ARBA00049075"/>
    </source>
</evidence>
<feature type="compositionally biased region" description="Basic residues" evidence="8">
    <location>
        <begin position="1"/>
        <end position="10"/>
    </location>
</feature>
<accession>A0A2H9TNH3</accession>
<comment type="caution">
    <text evidence="9">The sequence shown here is derived from an EMBL/GenBank/DDBJ whole genome shotgun (WGS) entry which is preliminary data.</text>
</comment>
<comment type="similarity">
    <text evidence="2">Belongs to the methyltransferase superfamily. Trimethylguanosine synthase family.</text>
</comment>
<evidence type="ECO:0000256" key="1">
    <source>
        <dbReference type="ARBA" id="ARBA00018517"/>
    </source>
</evidence>
<dbReference type="OrthoDB" id="194443at2759"/>
<dbReference type="Gene3D" id="3.40.50.150">
    <property type="entry name" value="Vaccinia Virus protein VP39"/>
    <property type="match status" value="1"/>
</dbReference>
<dbReference type="SUPFAM" id="SSF53335">
    <property type="entry name" value="S-adenosyl-L-methionine-dependent methyltransferases"/>
    <property type="match status" value="1"/>
</dbReference>
<evidence type="ECO:0000256" key="4">
    <source>
        <dbReference type="ARBA" id="ARBA00048740"/>
    </source>
</evidence>
<dbReference type="InterPro" id="IPR029063">
    <property type="entry name" value="SAM-dependent_MTases_sf"/>
</dbReference>
<sequence>MARKRHRKSKPAAEATDDAALDATLKDKVEDEVDDGAVDNSEEELMKQFGLPTKFGIDKRRDLPTELEPDNQDASSASFEANDEGEQTEPRNNKRRKKRLVLSEHYVDSETLTVKELLGFHPNGLNYFQPATDALHIRFDDEGTPIPPETPTVVENSVPVTSNTEDPKLLAKYYRQRYDFFHRFDEGIQIDTEGWYSVTPEAIAHHIAQHTTPGSVVWDAFAGVGGNSIQYALAGMNVVATELDPNRIRMCRENARIYGVDQYIDFIQADALCMKNIWRGGFDTVFLSPPWGGPEYLKSDVYDALTMLPIDCKAMIETATRMKGTLVLYMPKNTELTRLATLLPPNAKLTIEKHYLDDRLKVLVIHVS</sequence>
<dbReference type="CDD" id="cd02440">
    <property type="entry name" value="AdoMet_MTases"/>
    <property type="match status" value="1"/>
</dbReference>
<dbReference type="InterPro" id="IPR019012">
    <property type="entry name" value="RNA_cap_Gua-N2-MeTrfase"/>
</dbReference>
<feature type="compositionally biased region" description="Acidic residues" evidence="8">
    <location>
        <begin position="30"/>
        <end position="43"/>
    </location>
</feature>